<keyword evidence="1" id="KW-0677">Repeat</keyword>
<evidence type="ECO:0000256" key="1">
    <source>
        <dbReference type="ARBA" id="ARBA00022737"/>
    </source>
</evidence>
<sequence length="118" mass="12892">MGDTNLTWAVKTGDMEVVENNLKTTEDVNRTLDNGRKPLHIACDFGQTCMVEFLVSKGADINAIDKHGLSPLFYASLEGHVACVKFLLEKGADKHLQGPNGKTVIEMVSDDAIKALFK</sequence>
<proteinExistence type="predicted"/>
<dbReference type="GO" id="GO:0085020">
    <property type="term" value="P:protein K6-linked ubiquitination"/>
    <property type="evidence" value="ECO:0007669"/>
    <property type="project" value="TreeGrafter"/>
</dbReference>
<organism evidence="4 5">
    <name type="scientific">Hippocampus comes</name>
    <name type="common">Tiger tail seahorse</name>
    <dbReference type="NCBI Taxonomy" id="109280"/>
    <lineage>
        <taxon>Eukaryota</taxon>
        <taxon>Metazoa</taxon>
        <taxon>Chordata</taxon>
        <taxon>Craniata</taxon>
        <taxon>Vertebrata</taxon>
        <taxon>Euteleostomi</taxon>
        <taxon>Actinopterygii</taxon>
        <taxon>Neopterygii</taxon>
        <taxon>Teleostei</taxon>
        <taxon>Neoteleostei</taxon>
        <taxon>Acanthomorphata</taxon>
        <taxon>Syngnathiaria</taxon>
        <taxon>Syngnathiformes</taxon>
        <taxon>Syngnathoidei</taxon>
        <taxon>Syngnathidae</taxon>
        <taxon>Hippocampus</taxon>
    </lineage>
</organism>
<dbReference type="Proteomes" id="UP000264820">
    <property type="component" value="Unplaced"/>
</dbReference>
<dbReference type="STRING" id="109280.ENSHCOP00000005881"/>
<keyword evidence="5" id="KW-1185">Reference proteome</keyword>
<accession>A0A3Q2XZJ4</accession>
<reference evidence="4" key="2">
    <citation type="submission" date="2025-09" db="UniProtKB">
        <authorList>
            <consortium name="Ensembl"/>
        </authorList>
    </citation>
    <scope>IDENTIFICATION</scope>
</reference>
<dbReference type="SUPFAM" id="SSF48403">
    <property type="entry name" value="Ankyrin repeat"/>
    <property type="match status" value="1"/>
</dbReference>
<evidence type="ECO:0000313" key="4">
    <source>
        <dbReference type="Ensembl" id="ENSHCOP00000005881.1"/>
    </source>
</evidence>
<evidence type="ECO:0000313" key="5">
    <source>
        <dbReference type="Proteomes" id="UP000264820"/>
    </source>
</evidence>
<dbReference type="PRINTS" id="PR01415">
    <property type="entry name" value="ANKYRIN"/>
</dbReference>
<feature type="repeat" description="ANK" evidence="3">
    <location>
        <begin position="67"/>
        <end position="99"/>
    </location>
</feature>
<keyword evidence="2 3" id="KW-0040">ANK repeat</keyword>
<dbReference type="Gene3D" id="1.25.40.20">
    <property type="entry name" value="Ankyrin repeat-containing domain"/>
    <property type="match status" value="1"/>
</dbReference>
<feature type="repeat" description="ANK" evidence="3">
    <location>
        <begin position="34"/>
        <end position="66"/>
    </location>
</feature>
<dbReference type="Ensembl" id="ENSHCOT00000004618.1">
    <property type="protein sequence ID" value="ENSHCOP00000005881.1"/>
    <property type="gene ID" value="ENSHCOG00000007590.1"/>
</dbReference>
<dbReference type="PANTHER" id="PTHR24171">
    <property type="entry name" value="ANKYRIN REPEAT DOMAIN-CONTAINING PROTEIN 39-RELATED"/>
    <property type="match status" value="1"/>
</dbReference>
<dbReference type="GO" id="GO:0031436">
    <property type="term" value="C:BRCA1-BARD1 complex"/>
    <property type="evidence" value="ECO:0007669"/>
    <property type="project" value="TreeGrafter"/>
</dbReference>
<dbReference type="PANTHER" id="PTHR24171:SF8">
    <property type="entry name" value="BRCA1-ASSOCIATED RING DOMAIN PROTEIN 1"/>
    <property type="match status" value="1"/>
</dbReference>
<dbReference type="InterPro" id="IPR036770">
    <property type="entry name" value="Ankyrin_rpt-contain_sf"/>
</dbReference>
<dbReference type="GeneTree" id="ENSGT00940000168487"/>
<name>A0A3Q2XZJ4_HIPCM</name>
<dbReference type="PROSITE" id="PS50088">
    <property type="entry name" value="ANK_REPEAT"/>
    <property type="match status" value="2"/>
</dbReference>
<dbReference type="GO" id="GO:0070531">
    <property type="term" value="C:BRCA1-A complex"/>
    <property type="evidence" value="ECO:0007669"/>
    <property type="project" value="TreeGrafter"/>
</dbReference>
<dbReference type="PROSITE" id="PS50297">
    <property type="entry name" value="ANK_REP_REGION"/>
    <property type="match status" value="2"/>
</dbReference>
<evidence type="ECO:0000256" key="2">
    <source>
        <dbReference type="ARBA" id="ARBA00023043"/>
    </source>
</evidence>
<dbReference type="RefSeq" id="XP_019738584.1">
    <property type="nucleotide sequence ID" value="XM_019883025.1"/>
</dbReference>
<protein>
    <submittedName>
        <fullName evidence="4">Myotrophin</fullName>
    </submittedName>
</protein>
<dbReference type="AlphaFoldDB" id="A0A3Q2XZJ4"/>
<dbReference type="KEGG" id="hcq:109523690"/>
<dbReference type="GeneID" id="109523690"/>
<dbReference type="InterPro" id="IPR002110">
    <property type="entry name" value="Ankyrin_rpt"/>
</dbReference>
<dbReference type="OMA" id="TALIDCT"/>
<dbReference type="GO" id="GO:0004842">
    <property type="term" value="F:ubiquitin-protein transferase activity"/>
    <property type="evidence" value="ECO:0007669"/>
    <property type="project" value="TreeGrafter"/>
</dbReference>
<evidence type="ECO:0000256" key="3">
    <source>
        <dbReference type="PROSITE-ProRule" id="PRU00023"/>
    </source>
</evidence>
<dbReference type="OrthoDB" id="194358at2759"/>
<dbReference type="Pfam" id="PF12796">
    <property type="entry name" value="Ank_2"/>
    <property type="match status" value="1"/>
</dbReference>
<dbReference type="CTD" id="136319"/>
<dbReference type="SMART" id="SM00248">
    <property type="entry name" value="ANK"/>
    <property type="match status" value="3"/>
</dbReference>
<reference evidence="4" key="1">
    <citation type="submission" date="2025-08" db="UniProtKB">
        <authorList>
            <consortium name="Ensembl"/>
        </authorList>
    </citation>
    <scope>IDENTIFICATION</scope>
</reference>